<feature type="domain" description="DUF2207" evidence="3">
    <location>
        <begin position="37"/>
        <end position="179"/>
    </location>
</feature>
<dbReference type="KEGG" id="ehn:H9Q80_10285"/>
<evidence type="ECO:0000256" key="1">
    <source>
        <dbReference type="SAM" id="MobiDB-lite"/>
    </source>
</evidence>
<dbReference type="InterPro" id="IPR048389">
    <property type="entry name" value="YciQ-like_C"/>
</dbReference>
<accession>A0A7G9GIQ0</accession>
<feature type="compositionally biased region" description="Low complexity" evidence="1">
    <location>
        <begin position="760"/>
        <end position="769"/>
    </location>
</feature>
<sequence length="788" mass="91465">MAGKKLYRIIICFLLCLFSIEFPIIEANEEAGYVYDELNVIVTINEEKEYHVEEHMVIDFQKEMHGIIRDIPKESQVEDVRIKDVKVEGMPYHIQQSSDLMQVTIGDREQLVKGKKEIVLSYTLTHYQDDDPLYDDAYINVLGDNYDTEVKKFHAQISFPKKEQLEEFHVTSGKRGSTSNPYTTATTSGNQLIIDASQKLDDHMGITAHLRFQEATFSKAPVYPYPFTIQQMKTEVKVDEAQDFNVTQTFTYESIIDHQTYRMPLIHQKWKNNTYSIKDLSVEGGKYSDFINQIDLYLEKGTHTITIRYQVHPYHLMKNAQTLTMNDQDMHTRIDEYICILDMPYIPDISMRIQHNGSGNKADMIQKEEKDGTLILTTTQPLKNNDLYTVLVPMNTTYFHRDTFTSNMGLYLTIPLLIGMIILRFICKTRNLITPINFHPPVGLNSAQAGYVIDMKLSEKDITSLIFYWADRGYIKIYQTKNSYAFEKVKDIDARALPYEQKLFQRMFSHGHDGYVKKEDLTYHFYDDIMNANDEIIKYYQGKYALRDPKIEVVRKLCICLSFVPLIIYLFFKIYDVYGDISKVIQTLIPFMVILPLLLSFYLLSRRAKKNHKPLHRRFFFALFIFMIVLLIWSLAVEINMMLLIMCLATLILWFIANGIHKDSTYRKQLLSSLLGFKEFIETAQKDQLEMMLQEDPAYYYHVLPYAQVLHVSDIWMDKFKDLTLPKPDWYEGTQAFHYMAIAHIVQNMEYDMKKTMHSSSTGVTSGSSGFHGGSVGGGSGGGGSHGW</sequence>
<evidence type="ECO:0000313" key="5">
    <source>
        <dbReference type="EMBL" id="QNM10682.1"/>
    </source>
</evidence>
<reference evidence="5 6" key="1">
    <citation type="submission" date="2020-08" db="EMBL/GenBank/DDBJ databases">
        <authorList>
            <person name="Liu C."/>
            <person name="Sun Q."/>
        </authorList>
    </citation>
    <scope>NUCLEOTIDE SEQUENCE [LARGE SCALE GENOMIC DNA]</scope>
    <source>
        <strain evidence="5 6">NSJ-61</strain>
    </source>
</reference>
<keyword evidence="6" id="KW-1185">Reference proteome</keyword>
<evidence type="ECO:0000259" key="4">
    <source>
        <dbReference type="Pfam" id="PF20990"/>
    </source>
</evidence>
<feature type="region of interest" description="Disordered" evidence="1">
    <location>
        <begin position="760"/>
        <end position="788"/>
    </location>
</feature>
<dbReference type="AlphaFoldDB" id="A0A7G9GIQ0"/>
<feature type="transmembrane region" description="Helical" evidence="2">
    <location>
        <begin position="617"/>
        <end position="636"/>
    </location>
</feature>
<dbReference type="RefSeq" id="WP_158552306.1">
    <property type="nucleotide sequence ID" value="NZ_CP060636.1"/>
</dbReference>
<organism evidence="5 6">
    <name type="scientific">[Eubacterium] hominis</name>
    <dbReference type="NCBI Taxonomy" id="2764325"/>
    <lineage>
        <taxon>Bacteria</taxon>
        <taxon>Bacillati</taxon>
        <taxon>Bacillota</taxon>
        <taxon>Erysipelotrichia</taxon>
        <taxon>Erysipelotrichales</taxon>
        <taxon>Erysipelotrichaceae</taxon>
        <taxon>Amedibacillus</taxon>
    </lineage>
</organism>
<keyword evidence="2" id="KW-0472">Membrane</keyword>
<dbReference type="Proteomes" id="UP000515856">
    <property type="component" value="Chromosome"/>
</dbReference>
<feature type="domain" description="Predicted membrane protein YciQ-like C-terminal" evidence="4">
    <location>
        <begin position="439"/>
        <end position="606"/>
    </location>
</feature>
<keyword evidence="2" id="KW-0812">Transmembrane</keyword>
<proteinExistence type="predicted"/>
<dbReference type="Pfam" id="PF20990">
    <property type="entry name" value="DUF2207_C"/>
    <property type="match status" value="1"/>
</dbReference>
<evidence type="ECO:0000313" key="6">
    <source>
        <dbReference type="Proteomes" id="UP000515856"/>
    </source>
</evidence>
<dbReference type="Pfam" id="PF09972">
    <property type="entry name" value="DUF2207"/>
    <property type="match status" value="1"/>
</dbReference>
<feature type="transmembrane region" description="Helical" evidence="2">
    <location>
        <begin position="642"/>
        <end position="660"/>
    </location>
</feature>
<feature type="transmembrane region" description="Helical" evidence="2">
    <location>
        <begin position="408"/>
        <end position="427"/>
    </location>
</feature>
<keyword evidence="2" id="KW-1133">Transmembrane helix</keyword>
<name>A0A7G9GIQ0_9FIRM</name>
<evidence type="ECO:0000256" key="2">
    <source>
        <dbReference type="SAM" id="Phobius"/>
    </source>
</evidence>
<feature type="transmembrane region" description="Helical" evidence="2">
    <location>
        <begin position="584"/>
        <end position="605"/>
    </location>
</feature>
<protein>
    <submittedName>
        <fullName evidence="5">DUF2207 domain-containing protein</fullName>
    </submittedName>
</protein>
<gene>
    <name evidence="5" type="ORF">H9Q80_10285</name>
</gene>
<evidence type="ECO:0000259" key="3">
    <source>
        <dbReference type="Pfam" id="PF09972"/>
    </source>
</evidence>
<feature type="transmembrane region" description="Helical" evidence="2">
    <location>
        <begin position="553"/>
        <end position="572"/>
    </location>
</feature>
<feature type="compositionally biased region" description="Gly residues" evidence="1">
    <location>
        <begin position="770"/>
        <end position="788"/>
    </location>
</feature>
<dbReference type="EMBL" id="CP060636">
    <property type="protein sequence ID" value="QNM10682.1"/>
    <property type="molecule type" value="Genomic_DNA"/>
</dbReference>
<dbReference type="InterPro" id="IPR018702">
    <property type="entry name" value="DUF2207"/>
</dbReference>